<dbReference type="EMBL" id="HE601209">
    <property type="protein sequence ID" value="CAR99490.1"/>
    <property type="molecule type" value="Genomic_DNA"/>
</dbReference>
<dbReference type="InParanoid" id="B6IHW0"/>
<reference evidence="1 2" key="2">
    <citation type="journal article" date="2011" name="PLoS Genet.">
        <title>Caenorhabditis briggsae recombinant inbred line genotypes reveal inter-strain incompatibility and the evolution of recombination.</title>
        <authorList>
            <person name="Ross J.A."/>
            <person name="Koboldt D.C."/>
            <person name="Staisch J.E."/>
            <person name="Chamberlin H.M."/>
            <person name="Gupta B.P."/>
            <person name="Miller R.D."/>
            <person name="Baird S.E."/>
            <person name="Haag E.S."/>
        </authorList>
    </citation>
    <scope>NUCLEOTIDE SEQUENCE [LARGE SCALE GENOMIC DNA]</scope>
    <source>
        <strain evidence="1 2">AF16</strain>
    </source>
</reference>
<evidence type="ECO:0000313" key="1">
    <source>
        <dbReference type="EMBL" id="CAR99490.1"/>
    </source>
</evidence>
<dbReference type="GeneID" id="68918007"/>
<evidence type="ECO:0000313" key="2">
    <source>
        <dbReference type="Proteomes" id="UP000008549"/>
    </source>
</evidence>
<accession>B6IHW0</accession>
<reference evidence="1 2" key="1">
    <citation type="journal article" date="2003" name="PLoS Biol.">
        <title>The genome sequence of Caenorhabditis briggsae: a platform for comparative genomics.</title>
        <authorList>
            <person name="Stein L.D."/>
            <person name="Bao Z."/>
            <person name="Blasiar D."/>
            <person name="Blumenthal T."/>
            <person name="Brent M.R."/>
            <person name="Chen N."/>
            <person name="Chinwalla A."/>
            <person name="Clarke L."/>
            <person name="Clee C."/>
            <person name="Coghlan A."/>
            <person name="Coulson A."/>
            <person name="D'Eustachio P."/>
            <person name="Fitch D.H."/>
            <person name="Fulton L.A."/>
            <person name="Fulton R.E."/>
            <person name="Griffiths-Jones S."/>
            <person name="Harris T.W."/>
            <person name="Hillier L.W."/>
            <person name="Kamath R."/>
            <person name="Kuwabara P.E."/>
            <person name="Mardis E.R."/>
            <person name="Marra M.A."/>
            <person name="Miner T.L."/>
            <person name="Minx P."/>
            <person name="Mullikin J.C."/>
            <person name="Plumb R.W."/>
            <person name="Rogers J."/>
            <person name="Schein J.E."/>
            <person name="Sohrmann M."/>
            <person name="Spieth J."/>
            <person name="Stajich J.E."/>
            <person name="Wei C."/>
            <person name="Willey D."/>
            <person name="Wilson R.K."/>
            <person name="Durbin R."/>
            <person name="Waterston R.H."/>
        </authorList>
    </citation>
    <scope>NUCLEOTIDE SEQUENCE [LARGE SCALE GENOMIC DNA]</scope>
    <source>
        <strain evidence="1 2">AF16</strain>
    </source>
</reference>
<dbReference type="RefSeq" id="XP_045099053.1">
    <property type="nucleotide sequence ID" value="XM_045236357.1"/>
</dbReference>
<dbReference type="Proteomes" id="UP000008549">
    <property type="component" value="Unassembled WGS sequence"/>
</dbReference>
<sequence length="57" mass="6635">MFRNWFKIFFYDTFKNPEGTIRWRRGAAPATAEIFSGNGARDNHLRLNAPSAFLRLS</sequence>
<keyword evidence="2" id="KW-1185">Reference proteome</keyword>
<organism evidence="1 2">
    <name type="scientific">Caenorhabditis briggsae</name>
    <dbReference type="NCBI Taxonomy" id="6238"/>
    <lineage>
        <taxon>Eukaryota</taxon>
        <taxon>Metazoa</taxon>
        <taxon>Ecdysozoa</taxon>
        <taxon>Nematoda</taxon>
        <taxon>Chromadorea</taxon>
        <taxon>Rhabditida</taxon>
        <taxon>Rhabditina</taxon>
        <taxon>Rhabditomorpha</taxon>
        <taxon>Rhabditoidea</taxon>
        <taxon>Rhabditidae</taxon>
        <taxon>Peloderinae</taxon>
        <taxon>Caenorhabditis</taxon>
    </lineage>
</organism>
<dbReference type="CTD" id="68918007"/>
<gene>
    <name evidence="1" type="ORF">CBG26529</name>
    <name evidence="1" type="ORF">CBG_26529</name>
</gene>
<proteinExistence type="predicted"/>
<name>B6IHW0_CAEBR</name>
<protein>
    <submittedName>
        <fullName evidence="1">Protein CBG26529</fullName>
    </submittedName>
</protein>
<dbReference type="HOGENOM" id="CLU_2998416_0_0_1"/>
<dbReference type="KEGG" id="cbr:CBG_26529"/>
<dbReference type="AlphaFoldDB" id="B6IHW0"/>